<accession>A0ABY6DMR8</accession>
<dbReference type="RefSeq" id="WP_263124708.1">
    <property type="nucleotide sequence ID" value="NZ_CP106753.1"/>
</dbReference>
<protein>
    <submittedName>
        <fullName evidence="2">Tail fiber protein</fullName>
    </submittedName>
</protein>
<dbReference type="InterPro" id="IPR011083">
    <property type="entry name" value="Phage_tail_collar_dom"/>
</dbReference>
<dbReference type="EMBL" id="CP106753">
    <property type="protein sequence ID" value="UXY15302.1"/>
    <property type="molecule type" value="Genomic_DNA"/>
</dbReference>
<dbReference type="InterPro" id="IPR037053">
    <property type="entry name" value="Phage_tail_collar_dom_sf"/>
</dbReference>
<keyword evidence="3" id="KW-1185">Reference proteome</keyword>
<gene>
    <name evidence="2" type="ORF">N8I74_18615</name>
</gene>
<dbReference type="Pfam" id="PF07484">
    <property type="entry name" value="Collar"/>
    <property type="match status" value="1"/>
</dbReference>
<sequence>MEPFLGEIKMVGFNFAPRGYAMCQGQQMSIAQNSALFALLGTMYGGNGQTTFGLPDYRGRSPVGMGQGPGLSMIVQGEVAGTENVTLTTGQLPPHAPVAQFVGQPSNGSVTLSADVATSTTAAMVPPTQGSTTYLSATTAKAGPTNVAFNGLFTGTAPDATKASLGGLSGQASITPQGSITISPVGGGLPVAIRNPFLGTNFVIATEGVFPSRN</sequence>
<dbReference type="Gene3D" id="3.90.1340.10">
    <property type="entry name" value="Phage tail collar domain"/>
    <property type="match status" value="1"/>
</dbReference>
<evidence type="ECO:0000313" key="3">
    <source>
        <dbReference type="Proteomes" id="UP001061302"/>
    </source>
</evidence>
<dbReference type="SUPFAM" id="SSF88874">
    <property type="entry name" value="Receptor-binding domain of short tail fibre protein gp12"/>
    <property type="match status" value="1"/>
</dbReference>
<reference evidence="2" key="1">
    <citation type="submission" date="2022-10" db="EMBL/GenBank/DDBJ databases">
        <title>Chitiniphilus purpureus sp. nov., a novel chitin-degrading bacterium isolated from crawfish pond sediment.</title>
        <authorList>
            <person name="Li K."/>
        </authorList>
    </citation>
    <scope>NUCLEOTIDE SEQUENCE</scope>
    <source>
        <strain evidence="2">CD1</strain>
    </source>
</reference>
<proteinExistence type="predicted"/>
<name>A0ABY6DMR8_9NEIS</name>
<dbReference type="Proteomes" id="UP001061302">
    <property type="component" value="Chromosome"/>
</dbReference>
<evidence type="ECO:0000313" key="2">
    <source>
        <dbReference type="EMBL" id="UXY15302.1"/>
    </source>
</evidence>
<evidence type="ECO:0000259" key="1">
    <source>
        <dbReference type="Pfam" id="PF07484"/>
    </source>
</evidence>
<organism evidence="2 3">
    <name type="scientific">Chitiniphilus purpureus</name>
    <dbReference type="NCBI Taxonomy" id="2981137"/>
    <lineage>
        <taxon>Bacteria</taxon>
        <taxon>Pseudomonadati</taxon>
        <taxon>Pseudomonadota</taxon>
        <taxon>Betaproteobacteria</taxon>
        <taxon>Neisseriales</taxon>
        <taxon>Chitinibacteraceae</taxon>
        <taxon>Chitiniphilus</taxon>
    </lineage>
</organism>
<feature type="domain" description="Phage tail collar" evidence="1">
    <location>
        <begin position="6"/>
        <end position="62"/>
    </location>
</feature>